<dbReference type="EMBL" id="FPHT01000048">
    <property type="protein sequence ID" value="SFV80055.1"/>
    <property type="molecule type" value="Genomic_DNA"/>
</dbReference>
<protein>
    <submittedName>
        <fullName evidence="1">21 kDa hemolysin</fullName>
    </submittedName>
</protein>
<organism evidence="1">
    <name type="scientific">hydrothermal vent metagenome</name>
    <dbReference type="NCBI Taxonomy" id="652676"/>
    <lineage>
        <taxon>unclassified sequences</taxon>
        <taxon>metagenomes</taxon>
        <taxon>ecological metagenomes</taxon>
    </lineage>
</organism>
<proteinExistence type="predicted"/>
<sequence length="58" mass="6591">MGAVTRREADKAVNIIANAKGVKKVVKYFTYIKTRPAVEIEKDRQRELAAQKKSKSKK</sequence>
<accession>A0A1W1DFF4</accession>
<evidence type="ECO:0000313" key="1">
    <source>
        <dbReference type="EMBL" id="SFV80055.1"/>
    </source>
</evidence>
<dbReference type="AlphaFoldDB" id="A0A1W1DFF4"/>
<reference evidence="1" key="1">
    <citation type="submission" date="2016-10" db="EMBL/GenBank/DDBJ databases">
        <authorList>
            <person name="de Groot N.N."/>
        </authorList>
    </citation>
    <scope>NUCLEOTIDE SEQUENCE</scope>
</reference>
<gene>
    <name evidence="1" type="ORF">MNB_SUP05-12-810</name>
</gene>
<name>A0A1W1DFF4_9ZZZZ</name>